<dbReference type="Proteomes" id="UP000031668">
    <property type="component" value="Unassembled WGS sequence"/>
</dbReference>
<comment type="caution">
    <text evidence="1">The sequence shown here is derived from an EMBL/GenBank/DDBJ whole genome shotgun (WGS) entry which is preliminary data.</text>
</comment>
<protein>
    <submittedName>
        <fullName evidence="1">Uncharacterized protein</fullName>
    </submittedName>
</protein>
<reference evidence="1 2" key="1">
    <citation type="journal article" date="2014" name="Genome Biol. Evol.">
        <title>The genome of the myxosporean Thelohanellus kitauei shows adaptations to nutrient acquisition within its fish host.</title>
        <authorList>
            <person name="Yang Y."/>
            <person name="Xiong J."/>
            <person name="Zhou Z."/>
            <person name="Huo F."/>
            <person name="Miao W."/>
            <person name="Ran C."/>
            <person name="Liu Y."/>
            <person name="Zhang J."/>
            <person name="Feng J."/>
            <person name="Wang M."/>
            <person name="Wang M."/>
            <person name="Wang L."/>
            <person name="Yao B."/>
        </authorList>
    </citation>
    <scope>NUCLEOTIDE SEQUENCE [LARGE SCALE GENOMIC DNA]</scope>
    <source>
        <strain evidence="1">Wuqing</strain>
    </source>
</reference>
<dbReference type="EMBL" id="JWZT01004468">
    <property type="protein sequence ID" value="KII64068.1"/>
    <property type="molecule type" value="Genomic_DNA"/>
</dbReference>
<organism evidence="1 2">
    <name type="scientific">Thelohanellus kitauei</name>
    <name type="common">Myxosporean</name>
    <dbReference type="NCBI Taxonomy" id="669202"/>
    <lineage>
        <taxon>Eukaryota</taxon>
        <taxon>Metazoa</taxon>
        <taxon>Cnidaria</taxon>
        <taxon>Myxozoa</taxon>
        <taxon>Myxosporea</taxon>
        <taxon>Bivalvulida</taxon>
        <taxon>Platysporina</taxon>
        <taxon>Myxobolidae</taxon>
        <taxon>Thelohanellus</taxon>
    </lineage>
</organism>
<evidence type="ECO:0000313" key="2">
    <source>
        <dbReference type="Proteomes" id="UP000031668"/>
    </source>
</evidence>
<accession>A0A0C2J4T5</accession>
<proteinExistence type="predicted"/>
<keyword evidence="2" id="KW-1185">Reference proteome</keyword>
<name>A0A0C2J4T5_THEKT</name>
<sequence length="125" mass="14385">MELNFELERQLLHELSMAYDNEESANIKITIETTSLVLPFALDFPTTRSGASPSKGVLYITLNDFFKDDLLFVEKCSIQLELITENNEETKKTPYNFDLELHPNTEKEFDLPEDGEYVSLTVTSR</sequence>
<evidence type="ECO:0000313" key="1">
    <source>
        <dbReference type="EMBL" id="KII64068.1"/>
    </source>
</evidence>
<gene>
    <name evidence="1" type="ORF">RF11_11496</name>
</gene>
<dbReference type="AlphaFoldDB" id="A0A0C2J4T5"/>